<dbReference type="InterPro" id="IPR016187">
    <property type="entry name" value="CTDL_fold"/>
</dbReference>
<comment type="caution">
    <text evidence="2">The sequence shown here is derived from an EMBL/GenBank/DDBJ whole genome shotgun (WGS) entry which is preliminary data.</text>
</comment>
<dbReference type="Gene3D" id="3.10.100.10">
    <property type="entry name" value="Mannose-Binding Protein A, subunit A"/>
    <property type="match status" value="1"/>
</dbReference>
<evidence type="ECO:0000313" key="3">
    <source>
        <dbReference type="Proteomes" id="UP000828390"/>
    </source>
</evidence>
<dbReference type="InterPro" id="IPR001304">
    <property type="entry name" value="C-type_lectin-like"/>
</dbReference>
<feature type="domain" description="C-type lectin" evidence="1">
    <location>
        <begin position="101"/>
        <end position="214"/>
    </location>
</feature>
<dbReference type="EMBL" id="JAIWYP010000005">
    <property type="protein sequence ID" value="KAH3819135.1"/>
    <property type="molecule type" value="Genomic_DNA"/>
</dbReference>
<dbReference type="SUPFAM" id="SSF56436">
    <property type="entry name" value="C-type lectin-like"/>
    <property type="match status" value="1"/>
</dbReference>
<name>A0A9D4GPR0_DREPO</name>
<dbReference type="Proteomes" id="UP000828390">
    <property type="component" value="Unassembled WGS sequence"/>
</dbReference>
<evidence type="ECO:0000259" key="1">
    <source>
        <dbReference type="PROSITE" id="PS50041"/>
    </source>
</evidence>
<reference evidence="2" key="2">
    <citation type="submission" date="2020-11" db="EMBL/GenBank/DDBJ databases">
        <authorList>
            <person name="McCartney M.A."/>
            <person name="Auch B."/>
            <person name="Kono T."/>
            <person name="Mallez S."/>
            <person name="Becker A."/>
            <person name="Gohl D.M."/>
            <person name="Silverstein K.A.T."/>
            <person name="Koren S."/>
            <person name="Bechman K.B."/>
            <person name="Herman A."/>
            <person name="Abrahante J.E."/>
            <person name="Garbe J."/>
        </authorList>
    </citation>
    <scope>NUCLEOTIDE SEQUENCE</scope>
    <source>
        <strain evidence="2">Duluth1</strain>
        <tissue evidence="2">Whole animal</tissue>
    </source>
</reference>
<gene>
    <name evidence="2" type="ORF">DPMN_120868</name>
</gene>
<protein>
    <recommendedName>
        <fullName evidence="1">C-type lectin domain-containing protein</fullName>
    </recommendedName>
</protein>
<keyword evidence="3" id="KW-1185">Reference proteome</keyword>
<dbReference type="Pfam" id="PF00059">
    <property type="entry name" value="Lectin_C"/>
    <property type="match status" value="1"/>
</dbReference>
<dbReference type="PROSITE" id="PS50041">
    <property type="entry name" value="C_TYPE_LECTIN_2"/>
    <property type="match status" value="1"/>
</dbReference>
<reference evidence="2" key="1">
    <citation type="journal article" date="2019" name="bioRxiv">
        <title>The Genome of the Zebra Mussel, Dreissena polymorpha: A Resource for Invasive Species Research.</title>
        <authorList>
            <person name="McCartney M.A."/>
            <person name="Auch B."/>
            <person name="Kono T."/>
            <person name="Mallez S."/>
            <person name="Zhang Y."/>
            <person name="Obille A."/>
            <person name="Becker A."/>
            <person name="Abrahante J.E."/>
            <person name="Garbe J."/>
            <person name="Badalamenti J.P."/>
            <person name="Herman A."/>
            <person name="Mangelson H."/>
            <person name="Liachko I."/>
            <person name="Sullivan S."/>
            <person name="Sone E.D."/>
            <person name="Koren S."/>
            <person name="Silverstein K.A.T."/>
            <person name="Beckman K.B."/>
            <person name="Gohl D.M."/>
        </authorList>
    </citation>
    <scope>NUCLEOTIDE SEQUENCE</scope>
    <source>
        <strain evidence="2">Duluth1</strain>
        <tissue evidence="2">Whole animal</tissue>
    </source>
</reference>
<accession>A0A9D4GPR0</accession>
<proteinExistence type="predicted"/>
<dbReference type="InterPro" id="IPR016186">
    <property type="entry name" value="C-type_lectin-like/link_sf"/>
</dbReference>
<dbReference type="CDD" id="cd00037">
    <property type="entry name" value="CLECT"/>
    <property type="match status" value="1"/>
</dbReference>
<organism evidence="2 3">
    <name type="scientific">Dreissena polymorpha</name>
    <name type="common">Zebra mussel</name>
    <name type="synonym">Mytilus polymorpha</name>
    <dbReference type="NCBI Taxonomy" id="45954"/>
    <lineage>
        <taxon>Eukaryota</taxon>
        <taxon>Metazoa</taxon>
        <taxon>Spiralia</taxon>
        <taxon>Lophotrochozoa</taxon>
        <taxon>Mollusca</taxon>
        <taxon>Bivalvia</taxon>
        <taxon>Autobranchia</taxon>
        <taxon>Heteroconchia</taxon>
        <taxon>Euheterodonta</taxon>
        <taxon>Imparidentia</taxon>
        <taxon>Neoheterodontei</taxon>
        <taxon>Myida</taxon>
        <taxon>Dreissenoidea</taxon>
        <taxon>Dreissenidae</taxon>
        <taxon>Dreissena</taxon>
    </lineage>
</organism>
<dbReference type="AlphaFoldDB" id="A0A9D4GPR0"/>
<evidence type="ECO:0000313" key="2">
    <source>
        <dbReference type="EMBL" id="KAH3819135.1"/>
    </source>
</evidence>
<sequence>MLPSVVCPQCEAYHATWWAKIMCPQSRHLAGFGSGRKGLFPAPKDTRLSAAAASVLSLPQKTIYRQDDGNGLESVSNKPQRASERVQGRVHIFDDDCAITCYLLPLHWRLEWKKAQTTCERLGGYLAKNDIKELLDNEMARILHDAVESLWVGGYMFADDDGKWRWVDGNPISADDVALLSAVDARQWRDRCLEWLPTGWSEEDCVVRKHMLCEKEIS</sequence>